<dbReference type="Gene3D" id="3.40.50.2000">
    <property type="entry name" value="Glycogen Phosphorylase B"/>
    <property type="match status" value="2"/>
</dbReference>
<dbReference type="EMBL" id="FNJK01000002">
    <property type="protein sequence ID" value="SDO80112.1"/>
    <property type="molecule type" value="Genomic_DNA"/>
</dbReference>
<dbReference type="InterPro" id="IPR050194">
    <property type="entry name" value="Glycosyltransferase_grp1"/>
</dbReference>
<dbReference type="RefSeq" id="WP_081341160.1">
    <property type="nucleotide sequence ID" value="NZ_FNJK01000002.1"/>
</dbReference>
<dbReference type="GO" id="GO:0016757">
    <property type="term" value="F:glycosyltransferase activity"/>
    <property type="evidence" value="ECO:0007669"/>
    <property type="project" value="InterPro"/>
</dbReference>
<dbReference type="InterPro" id="IPR001296">
    <property type="entry name" value="Glyco_trans_1"/>
</dbReference>
<proteinExistence type="predicted"/>
<accession>A0A1H0MI69</accession>
<organism evidence="2 3">
    <name type="scientific">Streptococcus equinus</name>
    <name type="common">Streptococcus bovis</name>
    <dbReference type="NCBI Taxonomy" id="1335"/>
    <lineage>
        <taxon>Bacteria</taxon>
        <taxon>Bacillati</taxon>
        <taxon>Bacillota</taxon>
        <taxon>Bacilli</taxon>
        <taxon>Lactobacillales</taxon>
        <taxon>Streptococcaceae</taxon>
        <taxon>Streptococcus</taxon>
    </lineage>
</organism>
<reference evidence="2 3" key="1">
    <citation type="submission" date="2016-10" db="EMBL/GenBank/DDBJ databases">
        <authorList>
            <person name="de Groot N.N."/>
        </authorList>
    </citation>
    <scope>NUCLEOTIDE SEQUENCE [LARGE SCALE GENOMIC DNA]</scope>
    <source>
        <strain evidence="2 3">Sb04</strain>
    </source>
</reference>
<name>A0A1H0MI69_STREI</name>
<evidence type="ECO:0000259" key="1">
    <source>
        <dbReference type="Pfam" id="PF00534"/>
    </source>
</evidence>
<evidence type="ECO:0000313" key="2">
    <source>
        <dbReference type="EMBL" id="SDO80112.1"/>
    </source>
</evidence>
<sequence length="397" mass="45686">MKKLSLDSNIEVVNDVIEAQNISNRPKVLMIGAENFGRGGRSVIAWNLTESLVKDYQVDFLSKIKVKDSTYFDKIKGRHARIIIEPYKKNKLSKFLMRFFILTKYLRKEKYVIAHINADDAWEATKGILLAKLSGINRYVVHAHSTKSKYENRFGKILISLSKKYLRKLFYIERIACSKVAATFLFGSDDNVRIIENGISLKDYKFNKTTRIKMREKLRLSEHAKAVGTIGRLSEEKNPLFILKIVEELVNMDESYQFVWIGDGPLKNELVNKAKEKGVLEHIKFLGNRSDVKDLLQAYDVFILPSLYEGFGIVNIEAQASGLPCLVSDAVPELAKVNSNFYFLSINENAKSWAQQIENILNYRILLKDMESFEKRGFDIKQGADKLRTIYEKVLFK</sequence>
<feature type="domain" description="Glycosyl transferase family 1" evidence="1">
    <location>
        <begin position="212"/>
        <end position="371"/>
    </location>
</feature>
<evidence type="ECO:0000313" key="3">
    <source>
        <dbReference type="Proteomes" id="UP000183816"/>
    </source>
</evidence>
<dbReference type="AlphaFoldDB" id="A0A1H0MI69"/>
<dbReference type="SUPFAM" id="SSF53756">
    <property type="entry name" value="UDP-Glycosyltransferase/glycogen phosphorylase"/>
    <property type="match status" value="1"/>
</dbReference>
<protein>
    <submittedName>
        <fullName evidence="2">Glycosyltransferase EpsF</fullName>
    </submittedName>
</protein>
<gene>
    <name evidence="2" type="ORF">SAMN05216347_102354</name>
</gene>
<dbReference type="Proteomes" id="UP000183816">
    <property type="component" value="Unassembled WGS sequence"/>
</dbReference>
<dbReference type="PANTHER" id="PTHR45947:SF14">
    <property type="entry name" value="SLL1723 PROTEIN"/>
    <property type="match status" value="1"/>
</dbReference>
<dbReference type="OrthoDB" id="9804196at2"/>
<dbReference type="Pfam" id="PF00534">
    <property type="entry name" value="Glycos_transf_1"/>
    <property type="match status" value="1"/>
</dbReference>
<keyword evidence="2" id="KW-0808">Transferase</keyword>
<dbReference type="PANTHER" id="PTHR45947">
    <property type="entry name" value="SULFOQUINOVOSYL TRANSFERASE SQD2"/>
    <property type="match status" value="1"/>
</dbReference>